<comment type="caution">
    <text evidence="2">The sequence shown here is derived from an EMBL/GenBank/DDBJ whole genome shotgun (WGS) entry which is preliminary data.</text>
</comment>
<feature type="region of interest" description="Disordered" evidence="1">
    <location>
        <begin position="1"/>
        <end position="25"/>
    </location>
</feature>
<feature type="compositionally biased region" description="Low complexity" evidence="1">
    <location>
        <begin position="8"/>
        <end position="19"/>
    </location>
</feature>
<reference evidence="2" key="1">
    <citation type="submission" date="2020-06" db="EMBL/GenBank/DDBJ databases">
        <authorList>
            <person name="Li T."/>
            <person name="Hu X."/>
            <person name="Zhang T."/>
            <person name="Song X."/>
            <person name="Zhang H."/>
            <person name="Dai N."/>
            <person name="Sheng W."/>
            <person name="Hou X."/>
            <person name="Wei L."/>
        </authorList>
    </citation>
    <scope>NUCLEOTIDE SEQUENCE</scope>
    <source>
        <strain evidence="2">KEN1</strain>
        <tissue evidence="2">Leaf</tissue>
    </source>
</reference>
<name>A0AAW2Y6P0_9LAMI</name>
<protein>
    <submittedName>
        <fullName evidence="2">Uncharacterized protein</fullName>
    </submittedName>
</protein>
<organism evidence="2">
    <name type="scientific">Sesamum latifolium</name>
    <dbReference type="NCBI Taxonomy" id="2727402"/>
    <lineage>
        <taxon>Eukaryota</taxon>
        <taxon>Viridiplantae</taxon>
        <taxon>Streptophyta</taxon>
        <taxon>Embryophyta</taxon>
        <taxon>Tracheophyta</taxon>
        <taxon>Spermatophyta</taxon>
        <taxon>Magnoliopsida</taxon>
        <taxon>eudicotyledons</taxon>
        <taxon>Gunneridae</taxon>
        <taxon>Pentapetalae</taxon>
        <taxon>asterids</taxon>
        <taxon>lamiids</taxon>
        <taxon>Lamiales</taxon>
        <taxon>Pedaliaceae</taxon>
        <taxon>Sesamum</taxon>
    </lineage>
</organism>
<dbReference type="AlphaFoldDB" id="A0AAW2Y6P0"/>
<dbReference type="EMBL" id="JACGWN010000001">
    <property type="protein sequence ID" value="KAL0461271.1"/>
    <property type="molecule type" value="Genomic_DNA"/>
</dbReference>
<reference evidence="2" key="2">
    <citation type="journal article" date="2024" name="Plant">
        <title>Genomic evolution and insights into agronomic trait innovations of Sesamum species.</title>
        <authorList>
            <person name="Miao H."/>
            <person name="Wang L."/>
            <person name="Qu L."/>
            <person name="Liu H."/>
            <person name="Sun Y."/>
            <person name="Le M."/>
            <person name="Wang Q."/>
            <person name="Wei S."/>
            <person name="Zheng Y."/>
            <person name="Lin W."/>
            <person name="Duan Y."/>
            <person name="Cao H."/>
            <person name="Xiong S."/>
            <person name="Wang X."/>
            <person name="Wei L."/>
            <person name="Li C."/>
            <person name="Ma Q."/>
            <person name="Ju M."/>
            <person name="Zhao R."/>
            <person name="Li G."/>
            <person name="Mu C."/>
            <person name="Tian Q."/>
            <person name="Mei H."/>
            <person name="Zhang T."/>
            <person name="Gao T."/>
            <person name="Zhang H."/>
        </authorList>
    </citation>
    <scope>NUCLEOTIDE SEQUENCE</scope>
    <source>
        <strain evidence="2">KEN1</strain>
    </source>
</reference>
<accession>A0AAW2Y6P0</accession>
<sequence>MTVDPTVNSSSSTKRTGSNSRKRKVTDTNYDIPKLVEMVSTFCESANTCLGTLTRVLENEFGNSDQRVVVLQHVRELEAFDDNKNLMVANRLVKDLKELGFFLGLSKDFRINWVRLMLADKV</sequence>
<proteinExistence type="predicted"/>
<evidence type="ECO:0000313" key="2">
    <source>
        <dbReference type="EMBL" id="KAL0461271.1"/>
    </source>
</evidence>
<evidence type="ECO:0000256" key="1">
    <source>
        <dbReference type="SAM" id="MobiDB-lite"/>
    </source>
</evidence>
<gene>
    <name evidence="2" type="ORF">Slati_0014700</name>
</gene>